<dbReference type="PANTHER" id="PTHR34987">
    <property type="entry name" value="C, PUTATIVE (AFU_ORTHOLOGUE AFUA_3G02880)-RELATED"/>
    <property type="match status" value="1"/>
</dbReference>
<evidence type="ECO:0000259" key="3">
    <source>
        <dbReference type="Pfam" id="PF17390"/>
    </source>
</evidence>
<feature type="domain" description="Alpha-L-rhamnosidase six-hairpin glycosidase" evidence="2">
    <location>
        <begin position="226"/>
        <end position="460"/>
    </location>
</feature>
<keyword evidence="1" id="KW-0732">Signal</keyword>
<dbReference type="InterPro" id="IPR035398">
    <property type="entry name" value="Bac_rhamnosid_C"/>
</dbReference>
<comment type="caution">
    <text evidence="4">The sequence shown here is derived from an EMBL/GenBank/DDBJ whole genome shotgun (WGS) entry which is preliminary data.</text>
</comment>
<dbReference type="InterPro" id="IPR012341">
    <property type="entry name" value="6hp_glycosidase-like_sf"/>
</dbReference>
<evidence type="ECO:0008006" key="6">
    <source>
        <dbReference type="Google" id="ProtNLM"/>
    </source>
</evidence>
<dbReference type="GO" id="GO:0003824">
    <property type="term" value="F:catalytic activity"/>
    <property type="evidence" value="ECO:0007669"/>
    <property type="project" value="UniProtKB-ARBA"/>
</dbReference>
<protein>
    <recommendedName>
        <fullName evidence="6">Alpha-L-rhamnosidase six-hairpin glycosidase domain-containing protein</fullName>
    </recommendedName>
</protein>
<dbReference type="STRING" id="1835702.A0A1F5LG17"/>
<proteinExistence type="predicted"/>
<accession>A0A1F5LG17</accession>
<dbReference type="GeneID" id="34577262"/>
<evidence type="ECO:0000259" key="2">
    <source>
        <dbReference type="Pfam" id="PF17389"/>
    </source>
</evidence>
<sequence>MRGTLLCDMLLALLFTHGVFASKFQEYILAPKHRSVTPLSLHAVYGDVKNADALCTNVHEPEGQRFGPNSSIILDFGKNIAGTVDFNVRSVSGTDEYIGFSFTESSMWISPYHCDSGTSATYDSPLWFNIPKKGRYAADKSHQRGGFRYLSVWHNSTGTVSLEDLSVSFTASPEMENPADYPGYFNSDSEKLNRVWYAGAYTNQLCTADPTTGNALGIPGTNWYYNGTIANGTSVLMDGAKRDRLVWPGDVVISAPSVFVSTNSLDGIKNAIDSLFILQQSDGRLPWAGAAFTRPGYFPFSFTYHLYTLLDLHLYYLYTGDVEYLAHYWGQYKKAISWTITTIDSSKLANVTSTNDWLRSGMGGHNVEANAVLYYTLDISLQLAEVLDDHSQDDLWKSIMNGIKTSVNERLWDPAQNLFFDNDHNQTPNAIHPQDGNSWAIIANLVDAGRAAAISTALTDRWVKPYGAPAPEAGATISPFATGFEVQAHFLAGFPDRAIDLIEFMWADFMLDDPRMTNSSFIEGYATNGDLHYAPYDNDARISHAHGWATSPTSSLTFYAAGIQITSGGGKTWMVQPRLGNLQRIEAGYETPLGHFSASWMTDPGTKAIIGSFNTPKGTSGTLILPSVEEKVIVKGSKGVVHPVSSADGLKFEGLSGGNYQIRLG</sequence>
<feature type="domain" description="Alpha-L-rhamnosidase C-terminal" evidence="3">
    <location>
        <begin position="562"/>
        <end position="637"/>
    </location>
</feature>
<feature type="signal peptide" evidence="1">
    <location>
        <begin position="1"/>
        <end position="21"/>
    </location>
</feature>
<dbReference type="SUPFAM" id="SSF48208">
    <property type="entry name" value="Six-hairpin glycosidases"/>
    <property type="match status" value="1"/>
</dbReference>
<feature type="chain" id="PRO_5009519544" description="Alpha-L-rhamnosidase six-hairpin glycosidase domain-containing protein" evidence="1">
    <location>
        <begin position="22"/>
        <end position="665"/>
    </location>
</feature>
<evidence type="ECO:0000256" key="1">
    <source>
        <dbReference type="SAM" id="SignalP"/>
    </source>
</evidence>
<dbReference type="OrthoDB" id="10036721at2759"/>
<evidence type="ECO:0000313" key="4">
    <source>
        <dbReference type="EMBL" id="OGE52163.1"/>
    </source>
</evidence>
<dbReference type="Pfam" id="PF17389">
    <property type="entry name" value="Bac_rhamnosid6H"/>
    <property type="match status" value="1"/>
</dbReference>
<reference evidence="4 5" key="1">
    <citation type="journal article" date="2016" name="Sci. Rep.">
        <title>Penicillium arizonense, a new, genome sequenced fungal species, reveals a high chemical diversity in secreted metabolites.</title>
        <authorList>
            <person name="Grijseels S."/>
            <person name="Nielsen J.C."/>
            <person name="Randelovic M."/>
            <person name="Nielsen J."/>
            <person name="Nielsen K.F."/>
            <person name="Workman M."/>
            <person name="Frisvad J.C."/>
        </authorList>
    </citation>
    <scope>NUCLEOTIDE SEQUENCE [LARGE SCALE GENOMIC DNA]</scope>
    <source>
        <strain evidence="4 5">CBS 141311</strain>
    </source>
</reference>
<dbReference type="InterPro" id="IPR035396">
    <property type="entry name" value="Bac_rhamnosid6H"/>
</dbReference>
<dbReference type="Pfam" id="PF17390">
    <property type="entry name" value="Bac_rhamnosid_C"/>
    <property type="match status" value="1"/>
</dbReference>
<organism evidence="4 5">
    <name type="scientific">Penicillium arizonense</name>
    <dbReference type="NCBI Taxonomy" id="1835702"/>
    <lineage>
        <taxon>Eukaryota</taxon>
        <taxon>Fungi</taxon>
        <taxon>Dikarya</taxon>
        <taxon>Ascomycota</taxon>
        <taxon>Pezizomycotina</taxon>
        <taxon>Eurotiomycetes</taxon>
        <taxon>Eurotiomycetidae</taxon>
        <taxon>Eurotiales</taxon>
        <taxon>Aspergillaceae</taxon>
        <taxon>Penicillium</taxon>
    </lineage>
</organism>
<dbReference type="GO" id="GO:0005975">
    <property type="term" value="P:carbohydrate metabolic process"/>
    <property type="evidence" value="ECO:0007669"/>
    <property type="project" value="InterPro"/>
</dbReference>
<gene>
    <name evidence="4" type="ORF">PENARI_c011G02581</name>
</gene>
<dbReference type="InterPro" id="IPR008928">
    <property type="entry name" value="6-hairpin_glycosidase_sf"/>
</dbReference>
<dbReference type="RefSeq" id="XP_022487605.1">
    <property type="nucleotide sequence ID" value="XM_022632528.1"/>
</dbReference>
<evidence type="ECO:0000313" key="5">
    <source>
        <dbReference type="Proteomes" id="UP000177622"/>
    </source>
</evidence>
<dbReference type="Gene3D" id="1.50.10.10">
    <property type="match status" value="1"/>
</dbReference>
<dbReference type="AlphaFoldDB" id="A0A1F5LG17"/>
<dbReference type="Gene3D" id="2.60.420.10">
    <property type="entry name" value="Maltose phosphorylase, domain 3"/>
    <property type="match status" value="1"/>
</dbReference>
<name>A0A1F5LG17_PENAI</name>
<keyword evidence="5" id="KW-1185">Reference proteome</keyword>
<dbReference type="EMBL" id="LXJU01000011">
    <property type="protein sequence ID" value="OGE52163.1"/>
    <property type="molecule type" value="Genomic_DNA"/>
</dbReference>
<dbReference type="PANTHER" id="PTHR34987:SF6">
    <property type="entry name" value="ALPHA-L-RHAMNOSIDASE SIX-HAIRPIN GLYCOSIDASE DOMAIN-CONTAINING PROTEIN"/>
    <property type="match status" value="1"/>
</dbReference>
<dbReference type="Proteomes" id="UP000177622">
    <property type="component" value="Unassembled WGS sequence"/>
</dbReference>